<dbReference type="RefSeq" id="WP_083220457.1">
    <property type="nucleotide sequence ID" value="NZ_MARB01000001.1"/>
</dbReference>
<keyword evidence="1" id="KW-0812">Transmembrane</keyword>
<evidence type="ECO:0000313" key="5">
    <source>
        <dbReference type="Proteomes" id="UP000094769"/>
    </source>
</evidence>
<evidence type="ECO:0000259" key="3">
    <source>
        <dbReference type="PROSITE" id="PS51468"/>
    </source>
</evidence>
<feature type="transmembrane region" description="Helical" evidence="1">
    <location>
        <begin position="688"/>
        <end position="705"/>
    </location>
</feature>
<keyword evidence="1" id="KW-1133">Transmembrane helix</keyword>
<proteinExistence type="predicted"/>
<dbReference type="SMART" id="SM00609">
    <property type="entry name" value="VIT"/>
    <property type="match status" value="1"/>
</dbReference>
<name>A0A7Z0VQM7_9GAMM</name>
<keyword evidence="5" id="KW-1185">Reference proteome</keyword>
<evidence type="ECO:0000259" key="2">
    <source>
        <dbReference type="PROSITE" id="PS50234"/>
    </source>
</evidence>
<dbReference type="Gene3D" id="3.40.50.410">
    <property type="entry name" value="von Willebrand factor, type A domain"/>
    <property type="match status" value="1"/>
</dbReference>
<dbReference type="CDD" id="cd01461">
    <property type="entry name" value="vWA_interalpha_trypsin_inhibitor"/>
    <property type="match status" value="1"/>
</dbReference>
<dbReference type="PROSITE" id="PS50234">
    <property type="entry name" value="VWFA"/>
    <property type="match status" value="1"/>
</dbReference>
<dbReference type="SMART" id="SM00327">
    <property type="entry name" value="VWA"/>
    <property type="match status" value="1"/>
</dbReference>
<dbReference type="InterPro" id="IPR002035">
    <property type="entry name" value="VWF_A"/>
</dbReference>
<dbReference type="InterPro" id="IPR013694">
    <property type="entry name" value="VIT"/>
</dbReference>
<feature type="domain" description="VIT" evidence="3">
    <location>
        <begin position="67"/>
        <end position="195"/>
    </location>
</feature>
<reference evidence="4 5" key="1">
    <citation type="submission" date="2016-06" db="EMBL/GenBank/DDBJ databases">
        <title>Genome sequence of endosymbiont of Candidatus Endolucinida thiodiazotropha.</title>
        <authorList>
            <person name="Poehlein A."/>
            <person name="Koenig S."/>
            <person name="Heiden S.E."/>
            <person name="Thuermer A."/>
            <person name="Voget S."/>
            <person name="Daniel R."/>
            <person name="Markert S."/>
            <person name="Gros O."/>
            <person name="Schweder T."/>
        </authorList>
    </citation>
    <scope>NUCLEOTIDE SEQUENCE [LARGE SCALE GENOMIC DNA]</scope>
    <source>
        <strain evidence="4 5">COS</strain>
    </source>
</reference>
<dbReference type="AlphaFoldDB" id="A0A7Z0VQM7"/>
<sequence length="720" mass="79694">MLKKSAVNTPAGEAGADCFSNRLFIRDLVLTLLAAVFTGLSGGLLLILLVFGWSEAAADGQPKAAAELQLRSLNGQLLQQAPLLKSDVQIDVNGMLARVRVEHLFKNPSQSWMEGVYQFPLPETSAVERLQMQIGERVIEGRIEEKGEAKKIYRKARDNGQRASLLKQQRANIFSASLSNIAPGEEIRIVIEFQQQARYTERRFELRLPLVIAPRYIPGKALSSDTLADHTHTGWALDTDQVEDASQITPPVMDPRNGSINPVSLGVRLDAGLPLQAVTSHYHPMLQRVDGEGVVHLRLGDGEVPADRDFLLSWRLQPGFAPRSVLFTDRWKDEEYALLMILPPAPEHYEMGLNRDVIFVVDHSGSMHGPSMEQAKAALRLSIAGLQPTDRFNLIGFNNRSRMLFSSPRPASEITLGRAFRFIDSMHAEGGTEMYPALEKALNNRNEENRLRQIVFLTDGSVGNEQALFDLIRQRLGASRLFTVGIGSAPNTLFMQRAAQYGRGSFTYIGDLNEVASRMQGLFEKLGSPAMSHISVMWQGPGDIDVEPQRLPDLYLSEPLMISLKGERLDGRLALEGRRGTKTWKQSVEIQANGRATGIHTLWARQRIAGLMALPDNELAEEMKRQRVVDLALKHQIVSPYTSLVAVEKPVARPHNEGLVGGMMPVNLPAGWHAESVFGRLPQTASPAPLLLCAGSVLLLFWIVLGRFKTRGRSGSLLTE</sequence>
<comment type="caution">
    <text evidence="4">The sequence shown here is derived from an EMBL/GenBank/DDBJ whole genome shotgun (WGS) entry which is preliminary data.</text>
</comment>
<dbReference type="SUPFAM" id="SSF53300">
    <property type="entry name" value="vWA-like"/>
    <property type="match status" value="1"/>
</dbReference>
<dbReference type="NCBIfam" id="TIGR03788">
    <property type="entry name" value="marine_srt_targ"/>
    <property type="match status" value="1"/>
</dbReference>
<dbReference type="PROSITE" id="PS51468">
    <property type="entry name" value="VIT"/>
    <property type="match status" value="1"/>
</dbReference>
<dbReference type="PANTHER" id="PTHR45737">
    <property type="entry name" value="VON WILLEBRAND FACTOR A DOMAIN-CONTAINING PROTEIN 5A"/>
    <property type="match status" value="1"/>
</dbReference>
<gene>
    <name evidence="4" type="ORF">CODIS_01310</name>
</gene>
<accession>A0A7Z0VQM7</accession>
<feature type="domain" description="VWFA" evidence="2">
    <location>
        <begin position="356"/>
        <end position="526"/>
    </location>
</feature>
<feature type="transmembrane region" description="Helical" evidence="1">
    <location>
        <begin position="28"/>
        <end position="53"/>
    </location>
</feature>
<protein>
    <submittedName>
        <fullName evidence="4">Vault protein inter-alpha-trypsin</fullName>
    </submittedName>
</protein>
<dbReference type="Pfam" id="PF13768">
    <property type="entry name" value="VWA_3"/>
    <property type="match status" value="1"/>
</dbReference>
<dbReference type="InterPro" id="IPR022440">
    <property type="entry name" value="CHP03788"/>
</dbReference>
<organism evidence="4 5">
    <name type="scientific">Candidatus Thiodiazotropha endolucinida</name>
    <dbReference type="NCBI Taxonomy" id="1655433"/>
    <lineage>
        <taxon>Bacteria</taxon>
        <taxon>Pseudomonadati</taxon>
        <taxon>Pseudomonadota</taxon>
        <taxon>Gammaproteobacteria</taxon>
        <taxon>Chromatiales</taxon>
        <taxon>Sedimenticolaceae</taxon>
        <taxon>Candidatus Thiodiazotropha</taxon>
    </lineage>
</organism>
<evidence type="ECO:0000313" key="4">
    <source>
        <dbReference type="EMBL" id="ODJ89571.1"/>
    </source>
</evidence>
<evidence type="ECO:0000256" key="1">
    <source>
        <dbReference type="SAM" id="Phobius"/>
    </source>
</evidence>
<dbReference type="EMBL" id="MARB01000001">
    <property type="protein sequence ID" value="ODJ89571.1"/>
    <property type="molecule type" value="Genomic_DNA"/>
</dbReference>
<keyword evidence="1" id="KW-0472">Membrane</keyword>
<dbReference type="OrthoDB" id="9784383at2"/>
<dbReference type="InterPro" id="IPR036465">
    <property type="entry name" value="vWFA_dom_sf"/>
</dbReference>
<dbReference type="Proteomes" id="UP000094769">
    <property type="component" value="Unassembled WGS sequence"/>
</dbReference>
<dbReference type="Pfam" id="PF08487">
    <property type="entry name" value="VIT"/>
    <property type="match status" value="1"/>
</dbReference>
<dbReference type="PANTHER" id="PTHR45737:SF6">
    <property type="entry name" value="VON WILLEBRAND FACTOR A DOMAIN-CONTAINING PROTEIN 5A"/>
    <property type="match status" value="1"/>
</dbReference>